<dbReference type="InterPro" id="IPR007267">
    <property type="entry name" value="GtrA_DPMS_TM"/>
</dbReference>
<evidence type="ECO:0000256" key="1">
    <source>
        <dbReference type="ARBA" id="ARBA00004141"/>
    </source>
</evidence>
<evidence type="ECO:0000256" key="2">
    <source>
        <dbReference type="ARBA" id="ARBA00009399"/>
    </source>
</evidence>
<proteinExistence type="inferred from homology"/>
<dbReference type="GO" id="GO:0000271">
    <property type="term" value="P:polysaccharide biosynthetic process"/>
    <property type="evidence" value="ECO:0007669"/>
    <property type="project" value="InterPro"/>
</dbReference>
<keyword evidence="4 6" id="KW-1133">Transmembrane helix</keyword>
<dbReference type="InterPro" id="IPR051401">
    <property type="entry name" value="GtrA_CellWall_Glycosyl"/>
</dbReference>
<dbReference type="PANTHER" id="PTHR38459:SF1">
    <property type="entry name" value="PROPHAGE BACTOPRENOL-LINKED GLUCOSE TRANSLOCASE HOMOLOG"/>
    <property type="match status" value="1"/>
</dbReference>
<feature type="transmembrane region" description="Helical" evidence="6">
    <location>
        <begin position="7"/>
        <end position="27"/>
    </location>
</feature>
<reference evidence="8 9" key="1">
    <citation type="submission" date="2019-12" db="EMBL/GenBank/DDBJ databases">
        <authorList>
            <person name="Yuan C.-G."/>
        </authorList>
    </citation>
    <scope>NUCLEOTIDE SEQUENCE [LARGE SCALE GENOMIC DNA]</scope>
    <source>
        <strain evidence="8 9">KCTC 23863</strain>
    </source>
</reference>
<dbReference type="EMBL" id="WURB01000001">
    <property type="protein sequence ID" value="MXQ10305.1"/>
    <property type="molecule type" value="Genomic_DNA"/>
</dbReference>
<evidence type="ECO:0000313" key="8">
    <source>
        <dbReference type="EMBL" id="MXQ10305.1"/>
    </source>
</evidence>
<comment type="subcellular location">
    <subcellularLocation>
        <location evidence="1">Membrane</location>
        <topology evidence="1">Multi-pass membrane protein</topology>
    </subcellularLocation>
</comment>
<dbReference type="GO" id="GO:0005886">
    <property type="term" value="C:plasma membrane"/>
    <property type="evidence" value="ECO:0007669"/>
    <property type="project" value="TreeGrafter"/>
</dbReference>
<keyword evidence="3 6" id="KW-0812">Transmembrane</keyword>
<evidence type="ECO:0000259" key="7">
    <source>
        <dbReference type="Pfam" id="PF04138"/>
    </source>
</evidence>
<dbReference type="AlphaFoldDB" id="A0A7X3MNM1"/>
<dbReference type="PANTHER" id="PTHR38459">
    <property type="entry name" value="PROPHAGE BACTOPRENOL-LINKED GLUCOSE TRANSLOCASE HOMOLOG"/>
    <property type="match status" value="1"/>
</dbReference>
<dbReference type="Proteomes" id="UP000436483">
    <property type="component" value="Unassembled WGS sequence"/>
</dbReference>
<keyword evidence="5 6" id="KW-0472">Membrane</keyword>
<comment type="similarity">
    <text evidence="2">Belongs to the GtrA family.</text>
</comment>
<evidence type="ECO:0000256" key="6">
    <source>
        <dbReference type="SAM" id="Phobius"/>
    </source>
</evidence>
<evidence type="ECO:0000256" key="3">
    <source>
        <dbReference type="ARBA" id="ARBA00022692"/>
    </source>
</evidence>
<dbReference type="OrthoDB" id="5422757at2"/>
<organism evidence="8 9">
    <name type="scientific">Microvirga makkahensis</name>
    <dbReference type="NCBI Taxonomy" id="1128670"/>
    <lineage>
        <taxon>Bacteria</taxon>
        <taxon>Pseudomonadati</taxon>
        <taxon>Pseudomonadota</taxon>
        <taxon>Alphaproteobacteria</taxon>
        <taxon>Hyphomicrobiales</taxon>
        <taxon>Methylobacteriaceae</taxon>
        <taxon>Microvirga</taxon>
    </lineage>
</organism>
<gene>
    <name evidence="8" type="ORF">GR328_02310</name>
</gene>
<dbReference type="Pfam" id="PF04138">
    <property type="entry name" value="GtrA_DPMS_TM"/>
    <property type="match status" value="1"/>
</dbReference>
<evidence type="ECO:0000313" key="9">
    <source>
        <dbReference type="Proteomes" id="UP000436483"/>
    </source>
</evidence>
<evidence type="ECO:0000256" key="5">
    <source>
        <dbReference type="ARBA" id="ARBA00023136"/>
    </source>
</evidence>
<protein>
    <submittedName>
        <fullName evidence="8">GtrA family protein</fullName>
    </submittedName>
</protein>
<name>A0A7X3MNM1_9HYPH</name>
<feature type="domain" description="GtrA/DPMS transmembrane" evidence="7">
    <location>
        <begin position="8"/>
        <end position="121"/>
    </location>
</feature>
<evidence type="ECO:0000256" key="4">
    <source>
        <dbReference type="ARBA" id="ARBA00022989"/>
    </source>
</evidence>
<sequence length="122" mass="13304">MSRQFAAFFGVGLAAALVHFGLLILLVEGGGAHPVPATLAGYVAGGSVSYALNRRHTYKSSRPHREATWRFAAVAFVGFLLTWFLMHVLVEWLGGPYLPAQVATTGVVMLWSFLAHKIWTFA</sequence>
<reference evidence="8 9" key="2">
    <citation type="submission" date="2020-01" db="EMBL/GenBank/DDBJ databases">
        <title>Microvirga sp. nov., an arsenate reduction bacterium isolated from Tibet hotspring sediments.</title>
        <authorList>
            <person name="Xian W.-D."/>
            <person name="Li W.-J."/>
        </authorList>
    </citation>
    <scope>NUCLEOTIDE SEQUENCE [LARGE SCALE GENOMIC DNA]</scope>
    <source>
        <strain evidence="8 9">KCTC 23863</strain>
    </source>
</reference>
<keyword evidence="9" id="KW-1185">Reference proteome</keyword>
<feature type="transmembrane region" description="Helical" evidence="6">
    <location>
        <begin position="72"/>
        <end position="90"/>
    </location>
</feature>
<accession>A0A7X3MNM1</accession>
<comment type="caution">
    <text evidence="8">The sequence shown here is derived from an EMBL/GenBank/DDBJ whole genome shotgun (WGS) entry which is preliminary data.</text>
</comment>
<feature type="transmembrane region" description="Helical" evidence="6">
    <location>
        <begin position="96"/>
        <end position="114"/>
    </location>
</feature>
<feature type="transmembrane region" description="Helical" evidence="6">
    <location>
        <begin position="33"/>
        <end position="52"/>
    </location>
</feature>